<dbReference type="EMBL" id="LUKF01000017">
    <property type="protein sequence ID" value="KYG61193.1"/>
    <property type="molecule type" value="Genomic_DNA"/>
</dbReference>
<dbReference type="InterPro" id="IPR036388">
    <property type="entry name" value="WH-like_DNA-bd_sf"/>
</dbReference>
<evidence type="ECO:0000313" key="7">
    <source>
        <dbReference type="Proteomes" id="UP000075391"/>
    </source>
</evidence>
<feature type="compositionally biased region" description="Low complexity" evidence="5">
    <location>
        <begin position="412"/>
        <end position="421"/>
    </location>
</feature>
<accession>A0A150WDZ7</accession>
<dbReference type="Proteomes" id="UP000075391">
    <property type="component" value="Unassembled WGS sequence"/>
</dbReference>
<proteinExistence type="predicted"/>
<organism evidence="6 7">
    <name type="scientific">Bdellovibrio bacteriovorus</name>
    <dbReference type="NCBI Taxonomy" id="959"/>
    <lineage>
        <taxon>Bacteria</taxon>
        <taxon>Pseudomonadati</taxon>
        <taxon>Bdellovibrionota</taxon>
        <taxon>Bdellovibrionia</taxon>
        <taxon>Bdellovibrionales</taxon>
        <taxon>Pseudobdellovibrionaceae</taxon>
        <taxon>Bdellovibrio</taxon>
    </lineage>
</organism>
<feature type="region of interest" description="Disordered" evidence="5">
    <location>
        <begin position="66"/>
        <end position="99"/>
    </location>
</feature>
<dbReference type="Pfam" id="PF04079">
    <property type="entry name" value="SMC_ScpB"/>
    <property type="match status" value="1"/>
</dbReference>
<dbReference type="RefSeq" id="WP_063244559.1">
    <property type="nucleotide sequence ID" value="NZ_CP168967.1"/>
</dbReference>
<reference evidence="6 7" key="1">
    <citation type="submission" date="2016-03" db="EMBL/GenBank/DDBJ databases">
        <authorList>
            <person name="Ploux O."/>
        </authorList>
    </citation>
    <scope>NUCLEOTIDE SEQUENCE [LARGE SCALE GENOMIC DNA]</scope>
    <source>
        <strain evidence="6 7">BER2</strain>
    </source>
</reference>
<evidence type="ECO:0000256" key="5">
    <source>
        <dbReference type="SAM" id="MobiDB-lite"/>
    </source>
</evidence>
<feature type="compositionally biased region" description="Acidic residues" evidence="5">
    <location>
        <begin position="437"/>
        <end position="475"/>
    </location>
</feature>
<evidence type="ECO:0000256" key="4">
    <source>
        <dbReference type="ARBA" id="ARBA00023306"/>
    </source>
</evidence>
<sequence>MARKKKNLEAPVEAEAETAVMEAEVEAAEVDTEAEAVELSESENENAFEDMELDGIESDASVFLNEEEESEGFLPEASEDEVAEMEAEASEEDEVSVEGTELDNFDSAEIEEVEFVEEERLESIVESVLFASDRPVSLASLKLLFKGTNIRGDKIRRALDQLAVEYAGGRRGVTLEEVPGGYQLRTKIDNMEFLKRTLKARQFKLSGPALEVLSIVAYKQPTVKAEIDEIRGVESGHLLRALMEKNLVNFEGKSELPGRPMQYGTTKKFLEIFGLRSIKELPTLSQIDELLPEGIDEQQAEEKPTLASITDSMSETFVGAYSQGEDELMKIQEQLEDIATTTNFFEEEKRRQAEKRDQERAQNIRDALAFGEPVSTRDANWLKKYDEALAAGTTLVAMAADKKANFMKSTPGSAEGASAEASEGDSVEEALIAEAAAENEEMSADGETEDGEVSEELAEALESFDNDEDMDEASDDQLFADSDEESAEDEELPFLGEADDIDEEGDASV</sequence>
<keyword evidence="1" id="KW-0963">Cytoplasm</keyword>
<gene>
    <name evidence="6" type="ORF">AZI85_09610</name>
</gene>
<evidence type="ECO:0000313" key="6">
    <source>
        <dbReference type="EMBL" id="KYG61193.1"/>
    </source>
</evidence>
<dbReference type="PANTHER" id="PTHR34298:SF2">
    <property type="entry name" value="SEGREGATION AND CONDENSATION PROTEIN B"/>
    <property type="match status" value="1"/>
</dbReference>
<dbReference type="InterPro" id="IPR036390">
    <property type="entry name" value="WH_DNA-bd_sf"/>
</dbReference>
<dbReference type="GO" id="GO:0051301">
    <property type="term" value="P:cell division"/>
    <property type="evidence" value="ECO:0007669"/>
    <property type="project" value="UniProtKB-KW"/>
</dbReference>
<feature type="compositionally biased region" description="Acidic residues" evidence="5">
    <location>
        <begin position="481"/>
        <end position="509"/>
    </location>
</feature>
<dbReference type="PANTHER" id="PTHR34298">
    <property type="entry name" value="SEGREGATION AND CONDENSATION PROTEIN B"/>
    <property type="match status" value="1"/>
</dbReference>
<name>A0A150WDZ7_BDEBC</name>
<dbReference type="SUPFAM" id="SSF46785">
    <property type="entry name" value="Winged helix' DNA-binding domain"/>
    <property type="match status" value="2"/>
</dbReference>
<keyword evidence="2" id="KW-0132">Cell division</keyword>
<keyword evidence="4" id="KW-0131">Cell cycle</keyword>
<dbReference type="InterPro" id="IPR005234">
    <property type="entry name" value="ScpB_csome_segregation"/>
</dbReference>
<dbReference type="Gene3D" id="1.10.10.10">
    <property type="entry name" value="Winged helix-like DNA-binding domain superfamily/Winged helix DNA-binding domain"/>
    <property type="match status" value="2"/>
</dbReference>
<evidence type="ECO:0000256" key="2">
    <source>
        <dbReference type="ARBA" id="ARBA00022618"/>
    </source>
</evidence>
<evidence type="ECO:0000256" key="3">
    <source>
        <dbReference type="ARBA" id="ARBA00022829"/>
    </source>
</evidence>
<evidence type="ECO:0000256" key="1">
    <source>
        <dbReference type="ARBA" id="ARBA00022490"/>
    </source>
</evidence>
<comment type="caution">
    <text evidence="6">The sequence shown here is derived from an EMBL/GenBank/DDBJ whole genome shotgun (WGS) entry which is preliminary data.</text>
</comment>
<dbReference type="GO" id="GO:0051304">
    <property type="term" value="P:chromosome separation"/>
    <property type="evidence" value="ECO:0007669"/>
    <property type="project" value="InterPro"/>
</dbReference>
<keyword evidence="3" id="KW-0159">Chromosome partition</keyword>
<dbReference type="AlphaFoldDB" id="A0A150WDZ7"/>
<feature type="region of interest" description="Disordered" evidence="5">
    <location>
        <begin position="409"/>
        <end position="509"/>
    </location>
</feature>
<protein>
    <submittedName>
        <fullName evidence="6">SMC-Scp complex subunit ScpB</fullName>
    </submittedName>
</protein>
<dbReference type="NCBIfam" id="TIGR00281">
    <property type="entry name" value="SMC-Scp complex subunit ScpB"/>
    <property type="match status" value="1"/>
</dbReference>